<dbReference type="Pfam" id="PF04958">
    <property type="entry name" value="AstA"/>
    <property type="match status" value="1"/>
</dbReference>
<evidence type="ECO:0000256" key="1">
    <source>
        <dbReference type="ARBA" id="ARBA00022503"/>
    </source>
</evidence>
<dbReference type="AlphaFoldDB" id="A0A495D1D9"/>
<dbReference type="Gene3D" id="3.40.630.30">
    <property type="match status" value="1"/>
</dbReference>
<gene>
    <name evidence="4" type="ORF">C7435_3050</name>
</gene>
<dbReference type="Proteomes" id="UP000273675">
    <property type="component" value="Unassembled WGS sequence"/>
</dbReference>
<keyword evidence="2 4" id="KW-0808">Transferase</keyword>
<dbReference type="RefSeq" id="WP_121212325.1">
    <property type="nucleotide sequence ID" value="NZ_RBIM01000007.1"/>
</dbReference>
<proteinExistence type="predicted"/>
<evidence type="ECO:0000313" key="5">
    <source>
        <dbReference type="Proteomes" id="UP000273675"/>
    </source>
</evidence>
<dbReference type="OrthoDB" id="21121at2"/>
<name>A0A495D1D9_9PROT</name>
<keyword evidence="1" id="KW-0056">Arginine metabolism</keyword>
<dbReference type="InterPro" id="IPR007041">
    <property type="entry name" value="Arg_succinylTrfase_AstA/AruG"/>
</dbReference>
<evidence type="ECO:0000256" key="3">
    <source>
        <dbReference type="ARBA" id="ARBA00023315"/>
    </source>
</evidence>
<accession>A0A495D1D9</accession>
<dbReference type="SUPFAM" id="SSF55729">
    <property type="entry name" value="Acyl-CoA N-acyltransferases (Nat)"/>
    <property type="match status" value="1"/>
</dbReference>
<dbReference type="PANTHER" id="PTHR30420">
    <property type="entry name" value="N-SUCCINYLARGININE DIHYDROLASE"/>
    <property type="match status" value="1"/>
</dbReference>
<comment type="caution">
    <text evidence="4">The sequence shown here is derived from an EMBL/GenBank/DDBJ whole genome shotgun (WGS) entry which is preliminary data.</text>
</comment>
<reference evidence="4 5" key="1">
    <citation type="submission" date="2018-10" db="EMBL/GenBank/DDBJ databases">
        <title>Genomic Encyclopedia of Type Strains, Phase IV (KMG-IV): sequencing the most valuable type-strain genomes for metagenomic binning, comparative biology and taxonomic classification.</title>
        <authorList>
            <person name="Goeker M."/>
        </authorList>
    </citation>
    <scope>NUCLEOTIDE SEQUENCE [LARGE SCALE GENOMIC DNA]</scope>
    <source>
        <strain evidence="4 5">DSM 4734</strain>
    </source>
</reference>
<dbReference type="GO" id="GO:0008791">
    <property type="term" value="F:arginine N-succinyltransferase activity"/>
    <property type="evidence" value="ECO:0007669"/>
    <property type="project" value="InterPro"/>
</dbReference>
<dbReference type="PANTHER" id="PTHR30420:SF1">
    <property type="entry name" value="ARGININE N-SUCCINYLTRANSFERASE"/>
    <property type="match status" value="1"/>
</dbReference>
<dbReference type="NCBIfam" id="TIGR03243">
    <property type="entry name" value="arg_catab_AOST"/>
    <property type="match status" value="1"/>
</dbReference>
<evidence type="ECO:0000256" key="2">
    <source>
        <dbReference type="ARBA" id="ARBA00022679"/>
    </source>
</evidence>
<evidence type="ECO:0000313" key="4">
    <source>
        <dbReference type="EMBL" id="RKQ95355.1"/>
    </source>
</evidence>
<dbReference type="GO" id="GO:0006527">
    <property type="term" value="P:L-arginine catabolic process"/>
    <property type="evidence" value="ECO:0007669"/>
    <property type="project" value="InterPro"/>
</dbReference>
<protein>
    <submittedName>
        <fullName evidence="4">Arginine succinyltransferase</fullName>
    </submittedName>
</protein>
<dbReference type="InterPro" id="IPR016181">
    <property type="entry name" value="Acyl_CoA_acyltransferase"/>
</dbReference>
<sequence length="338" mass="37364">MLIVRAAKRSDLDALVRLADEAGTGFTSLAVPPEVLEERLTKSEAAFSGPGDTQTEDTYQLMLEDTETGKIVGCSAVKAMVGVSKPYWDFKIMTLAQHSTEADRRFDMDAMLLVNDFAGASEVGTLFVSEAGRGSGAGRLVAQSRYLLIAAGPDRFGDKVLAELRGVVHEDGSSPFFDHVSRPFFRMDFDDADRLSAGTDNQFILDLGPQHLIYVDLLPEAARVVIGKTHKDGEGAYNLLKWEGFHYDRYVDIFDGGPLVSTWTENIRTLRESREVTVRAATTAGGAEGILSTDRFEDFRTCQVQLVDDGDVVGVSYDTMQALDLREGDRARFWRRKR</sequence>
<organism evidence="4 5">
    <name type="scientific">Maricaulis maris</name>
    <dbReference type="NCBI Taxonomy" id="74318"/>
    <lineage>
        <taxon>Bacteria</taxon>
        <taxon>Pseudomonadati</taxon>
        <taxon>Pseudomonadota</taxon>
        <taxon>Alphaproteobacteria</taxon>
        <taxon>Maricaulales</taxon>
        <taxon>Maricaulaceae</taxon>
        <taxon>Maricaulis</taxon>
    </lineage>
</organism>
<dbReference type="EMBL" id="RBIM01000007">
    <property type="protein sequence ID" value="RKQ95355.1"/>
    <property type="molecule type" value="Genomic_DNA"/>
</dbReference>
<keyword evidence="3" id="KW-0012">Acyltransferase</keyword>